<evidence type="ECO:0000256" key="5">
    <source>
        <dbReference type="ARBA" id="ARBA00012598"/>
    </source>
</evidence>
<evidence type="ECO:0000256" key="9">
    <source>
        <dbReference type="ARBA" id="ARBA00023140"/>
    </source>
</evidence>
<feature type="binding site" evidence="14">
    <location>
        <position position="191"/>
    </location>
    <ligand>
        <name>5-hydroxyisourate</name>
        <dbReference type="ChEBI" id="CHEBI:18072"/>
    </ligand>
</feature>
<evidence type="ECO:0000256" key="14">
    <source>
        <dbReference type="PIRSR" id="PIRSR000241-2"/>
    </source>
</evidence>
<evidence type="ECO:0000256" key="2">
    <source>
        <dbReference type="ARBA" id="ARBA00004275"/>
    </source>
</evidence>
<dbReference type="PANTHER" id="PTHR42874:SF1">
    <property type="entry name" value="URICASE"/>
    <property type="match status" value="1"/>
</dbReference>
<comment type="similarity">
    <text evidence="4 12 15">Belongs to the uricase family.</text>
</comment>
<comment type="catalytic activity">
    <reaction evidence="11 12 15">
        <text>urate + O2 + H2O = 5-hydroxyisourate + H2O2</text>
        <dbReference type="Rhea" id="RHEA:21368"/>
        <dbReference type="ChEBI" id="CHEBI:15377"/>
        <dbReference type="ChEBI" id="CHEBI:15379"/>
        <dbReference type="ChEBI" id="CHEBI:16240"/>
        <dbReference type="ChEBI" id="CHEBI:17775"/>
        <dbReference type="ChEBI" id="CHEBI:18072"/>
        <dbReference type="EC" id="1.7.3.3"/>
    </reaction>
</comment>
<sequence>MSCDDFQDGPNKYKISGRKYGKNEIRIFYVNKDGPCHIIKELLINTRLTLETNKEYISDDNTGIIDTKSQRNSVYILAKKHGIKTTEDFGTLVCSYYLSTYSHVKTASLYIEEENWERLSYDDETKGKLHNHAFMLTPKYVRTTVIVFNRGDEFPTISNGIKNLRIIKTTQNSFKNFSQNEHRSIADAEERTLCLLLTFSWTYKQNPQIDFCKTFNSILHVVLYNFAGDLEKGTMLTSVQNTIFMAAKKILDKVEEIEFVEVVCKNFHYDLFDFEIFKIPNEVNDVFYPQENPSEVHIRLDRK</sequence>
<dbReference type="Proteomes" id="UP001107558">
    <property type="component" value="Chromosome 3"/>
</dbReference>
<feature type="active site" description="Charge relay system" evidence="13">
    <location>
        <position position="22"/>
    </location>
</feature>
<dbReference type="InterPro" id="IPR002042">
    <property type="entry name" value="Uricase"/>
</dbReference>
<feature type="binding site" evidence="14">
    <location>
        <position position="240"/>
    </location>
    <ligand>
        <name>urate</name>
        <dbReference type="ChEBI" id="CHEBI:17775"/>
    </ligand>
</feature>
<comment type="subcellular location">
    <subcellularLocation>
        <location evidence="2 12">Peroxisome</location>
    </subcellularLocation>
</comment>
<proteinExistence type="inferred from homology"/>
<evidence type="ECO:0000256" key="6">
    <source>
        <dbReference type="ARBA" id="ARBA00017098"/>
    </source>
</evidence>
<feature type="binding site" evidence="14">
    <location>
        <position position="191"/>
    </location>
    <ligand>
        <name>urate</name>
        <dbReference type="ChEBI" id="CHEBI:17775"/>
    </ligand>
</feature>
<comment type="pathway">
    <text evidence="3 12">Purine metabolism; urate degradation; (S)-allantoin from urate: step 1/3.</text>
</comment>
<dbReference type="PANTHER" id="PTHR42874">
    <property type="entry name" value="URICASE"/>
    <property type="match status" value="1"/>
</dbReference>
<dbReference type="PRINTS" id="PR00093">
    <property type="entry name" value="URICASE"/>
</dbReference>
<evidence type="ECO:0000256" key="8">
    <source>
        <dbReference type="ARBA" id="ARBA00023002"/>
    </source>
</evidence>
<feature type="binding site" evidence="14">
    <location>
        <position position="67"/>
    </location>
    <ligand>
        <name>5-hydroxyisourate</name>
        <dbReference type="ChEBI" id="CHEBI:18072"/>
    </ligand>
</feature>
<feature type="active site" description="Charge relay system" evidence="13">
    <location>
        <position position="67"/>
    </location>
</feature>
<dbReference type="OrthoDB" id="9992118at2759"/>
<accession>A0A9J6BJS0</accession>
<evidence type="ECO:0000256" key="1">
    <source>
        <dbReference type="ARBA" id="ARBA00003860"/>
    </source>
</evidence>
<feature type="binding site" evidence="14">
    <location>
        <position position="174"/>
    </location>
    <ligand>
        <name>5-hydroxyisourate</name>
        <dbReference type="ChEBI" id="CHEBI:18072"/>
    </ligand>
</feature>
<comment type="caution">
    <text evidence="16">The sequence shown here is derived from an EMBL/GenBank/DDBJ whole genome shotgun (WGS) entry which is preliminary data.</text>
</comment>
<evidence type="ECO:0000256" key="4">
    <source>
        <dbReference type="ARBA" id="ARBA00009760"/>
    </source>
</evidence>
<feature type="binding site" evidence="14">
    <location>
        <position position="174"/>
    </location>
    <ligand>
        <name>urate</name>
        <dbReference type="ChEBI" id="CHEBI:17775"/>
    </ligand>
</feature>
<evidence type="ECO:0000256" key="11">
    <source>
        <dbReference type="ARBA" id="ARBA00048818"/>
    </source>
</evidence>
<dbReference type="SUPFAM" id="SSF55620">
    <property type="entry name" value="Tetrahydrobiopterin biosynthesis enzymes-like"/>
    <property type="match status" value="2"/>
</dbReference>
<keyword evidence="8 12" id="KW-0560">Oxidoreductase</keyword>
<feature type="binding site" evidence="14">
    <location>
        <position position="67"/>
    </location>
    <ligand>
        <name>O2</name>
        <dbReference type="ChEBI" id="CHEBI:15379"/>
    </ligand>
</feature>
<dbReference type="GO" id="GO:0006145">
    <property type="term" value="P:purine nucleobase catabolic process"/>
    <property type="evidence" value="ECO:0007669"/>
    <property type="project" value="TreeGrafter"/>
</dbReference>
<feature type="binding site" evidence="14">
    <location>
        <position position="266"/>
    </location>
    <ligand>
        <name>urate</name>
        <dbReference type="ChEBI" id="CHEBI:17775"/>
    </ligand>
</feature>
<comment type="function">
    <text evidence="1 12 15">Catalyzes the oxidation of uric acid to 5-hydroxyisourate, which is further processed to form (S)-allantoin.</text>
</comment>
<dbReference type="GO" id="GO:0005777">
    <property type="term" value="C:peroxisome"/>
    <property type="evidence" value="ECO:0007669"/>
    <property type="project" value="UniProtKB-SubCell"/>
</dbReference>
<evidence type="ECO:0000313" key="16">
    <source>
        <dbReference type="EMBL" id="KAG5669960.1"/>
    </source>
</evidence>
<keyword evidence="17" id="KW-1185">Reference proteome</keyword>
<feature type="binding site" evidence="14">
    <location>
        <position position="240"/>
    </location>
    <ligand>
        <name>5-hydroxyisourate</name>
        <dbReference type="ChEBI" id="CHEBI:18072"/>
    </ligand>
</feature>
<dbReference type="EC" id="1.7.3.3" evidence="5 12"/>
<evidence type="ECO:0000256" key="10">
    <source>
        <dbReference type="ARBA" id="ARBA00031317"/>
    </source>
</evidence>
<evidence type="ECO:0000256" key="12">
    <source>
        <dbReference type="PIRNR" id="PIRNR000241"/>
    </source>
</evidence>
<protein>
    <recommendedName>
        <fullName evidence="6 12">Uricase</fullName>
        <ecNumber evidence="5 12">1.7.3.3</ecNumber>
    </recommendedName>
    <alternativeName>
        <fullName evidence="10 12">Urate oxidase</fullName>
    </alternativeName>
</protein>
<dbReference type="Pfam" id="PF01014">
    <property type="entry name" value="Uricase"/>
    <property type="match status" value="2"/>
</dbReference>
<evidence type="ECO:0000256" key="13">
    <source>
        <dbReference type="PIRSR" id="PIRSR000241-1"/>
    </source>
</evidence>
<dbReference type="EMBL" id="JADBJN010000003">
    <property type="protein sequence ID" value="KAG5669960.1"/>
    <property type="molecule type" value="Genomic_DNA"/>
</dbReference>
<feature type="binding site" evidence="14">
    <location>
        <position position="266"/>
    </location>
    <ligand>
        <name>5-hydroxyisourate</name>
        <dbReference type="ChEBI" id="CHEBI:18072"/>
    </ligand>
</feature>
<dbReference type="GO" id="GO:0019628">
    <property type="term" value="P:urate catabolic process"/>
    <property type="evidence" value="ECO:0007669"/>
    <property type="project" value="TreeGrafter"/>
</dbReference>
<dbReference type="PIRSF" id="PIRSF000241">
    <property type="entry name" value="Urate_oxidase"/>
    <property type="match status" value="1"/>
</dbReference>
<name>A0A9J6BJS0_POLVA</name>
<feature type="binding site" evidence="14">
    <location>
        <position position="239"/>
    </location>
    <ligand>
        <name>urate</name>
        <dbReference type="ChEBI" id="CHEBI:17775"/>
    </ligand>
</feature>
<dbReference type="GO" id="GO:0004846">
    <property type="term" value="F:urate oxidase activity"/>
    <property type="evidence" value="ECO:0007669"/>
    <property type="project" value="UniProtKB-EC"/>
</dbReference>
<dbReference type="AlphaFoldDB" id="A0A9J6BJS0"/>
<dbReference type="Gene3D" id="3.10.270.10">
    <property type="entry name" value="Urate Oxidase"/>
    <property type="match status" value="1"/>
</dbReference>
<keyword evidence="9 12" id="KW-0576">Peroxisome</keyword>
<gene>
    <name evidence="16" type="ORF">PVAND_000249</name>
</gene>
<organism evidence="16 17">
    <name type="scientific">Polypedilum vanderplanki</name>
    <name type="common">Sleeping chironomid midge</name>
    <dbReference type="NCBI Taxonomy" id="319348"/>
    <lineage>
        <taxon>Eukaryota</taxon>
        <taxon>Metazoa</taxon>
        <taxon>Ecdysozoa</taxon>
        <taxon>Arthropoda</taxon>
        <taxon>Hexapoda</taxon>
        <taxon>Insecta</taxon>
        <taxon>Pterygota</taxon>
        <taxon>Neoptera</taxon>
        <taxon>Endopterygota</taxon>
        <taxon>Diptera</taxon>
        <taxon>Nematocera</taxon>
        <taxon>Chironomoidea</taxon>
        <taxon>Chironomidae</taxon>
        <taxon>Chironominae</taxon>
        <taxon>Polypedilum</taxon>
        <taxon>Polypedilum</taxon>
    </lineage>
</organism>
<feature type="binding site" evidence="14">
    <location>
        <position position="67"/>
    </location>
    <ligand>
        <name>urate</name>
        <dbReference type="ChEBI" id="CHEBI:17775"/>
    </ligand>
</feature>
<evidence type="ECO:0000256" key="15">
    <source>
        <dbReference type="RuleBase" id="RU004455"/>
    </source>
</evidence>
<keyword evidence="7 12" id="KW-0659">Purine metabolism</keyword>
<dbReference type="NCBIfam" id="TIGR03383">
    <property type="entry name" value="urate_oxi"/>
    <property type="match status" value="1"/>
</dbReference>
<evidence type="ECO:0000256" key="3">
    <source>
        <dbReference type="ARBA" id="ARBA00004831"/>
    </source>
</evidence>
<feature type="active site" description="Charge relay system" evidence="13">
    <location>
        <position position="268"/>
    </location>
</feature>
<feature type="binding site" evidence="14">
    <location>
        <position position="239"/>
    </location>
    <ligand>
        <name>5-hydroxyisourate</name>
        <dbReference type="ChEBI" id="CHEBI:18072"/>
    </ligand>
</feature>
<evidence type="ECO:0000313" key="17">
    <source>
        <dbReference type="Proteomes" id="UP001107558"/>
    </source>
</evidence>
<evidence type="ECO:0000256" key="7">
    <source>
        <dbReference type="ARBA" id="ARBA00022631"/>
    </source>
</evidence>
<reference evidence="16" key="1">
    <citation type="submission" date="2021-03" db="EMBL/GenBank/DDBJ databases">
        <title>Chromosome level genome of the anhydrobiotic midge Polypedilum vanderplanki.</title>
        <authorList>
            <person name="Yoshida Y."/>
            <person name="Kikawada T."/>
            <person name="Gusev O."/>
        </authorList>
    </citation>
    <scope>NUCLEOTIDE SEQUENCE</scope>
    <source>
        <strain evidence="16">NIAS01</strain>
        <tissue evidence="16">Whole body or cell culture</tissue>
    </source>
</reference>
<feature type="binding site" evidence="14">
    <location>
        <position position="266"/>
    </location>
    <ligand>
        <name>O2</name>
        <dbReference type="ChEBI" id="CHEBI:15379"/>
    </ligand>
</feature>